<keyword evidence="2" id="KW-1003">Cell membrane</keyword>
<evidence type="ECO:0000256" key="4">
    <source>
        <dbReference type="ARBA" id="ARBA00022989"/>
    </source>
</evidence>
<feature type="transmembrane region" description="Helical" evidence="6">
    <location>
        <begin position="781"/>
        <end position="801"/>
    </location>
</feature>
<organism evidence="8 9">
    <name type="scientific">Vibrio stylophorae</name>
    <dbReference type="NCBI Taxonomy" id="659351"/>
    <lineage>
        <taxon>Bacteria</taxon>
        <taxon>Pseudomonadati</taxon>
        <taxon>Pseudomonadota</taxon>
        <taxon>Gammaproteobacteria</taxon>
        <taxon>Vibrionales</taxon>
        <taxon>Vibrionaceae</taxon>
        <taxon>Vibrio</taxon>
    </lineage>
</organism>
<dbReference type="InterPro" id="IPR038766">
    <property type="entry name" value="Membrane_comp_ABC_pdt"/>
</dbReference>
<keyword evidence="3 6" id="KW-0812">Transmembrane</keyword>
<feature type="transmembrane region" description="Helical" evidence="6">
    <location>
        <begin position="729"/>
        <end position="755"/>
    </location>
</feature>
<dbReference type="RefSeq" id="WP_237465809.1">
    <property type="nucleotide sequence ID" value="NZ_CAKLDI010000001.1"/>
</dbReference>
<dbReference type="InterPro" id="IPR003838">
    <property type="entry name" value="ABC3_permease_C"/>
</dbReference>
<dbReference type="PANTHER" id="PTHR30287:SF2">
    <property type="entry name" value="BLL1001 PROTEIN"/>
    <property type="match status" value="1"/>
</dbReference>
<evidence type="ECO:0000256" key="2">
    <source>
        <dbReference type="ARBA" id="ARBA00022475"/>
    </source>
</evidence>
<feature type="transmembrane region" description="Helical" evidence="6">
    <location>
        <begin position="410"/>
        <end position="436"/>
    </location>
</feature>
<evidence type="ECO:0000256" key="6">
    <source>
        <dbReference type="SAM" id="Phobius"/>
    </source>
</evidence>
<evidence type="ECO:0000313" key="9">
    <source>
        <dbReference type="Proteomes" id="UP000838672"/>
    </source>
</evidence>
<reference evidence="8" key="1">
    <citation type="submission" date="2021-11" db="EMBL/GenBank/DDBJ databases">
        <authorList>
            <person name="Rodrigo-Torres L."/>
            <person name="Arahal R. D."/>
            <person name="Lucena T."/>
        </authorList>
    </citation>
    <scope>NUCLEOTIDE SEQUENCE</scope>
    <source>
        <strain evidence="8">CECT 7929</strain>
    </source>
</reference>
<evidence type="ECO:0000259" key="7">
    <source>
        <dbReference type="Pfam" id="PF02687"/>
    </source>
</evidence>
<sequence length="816" mass="92084">MFSPVVKALFAHYRKHPLQILFVWLGLTLGIALFVGVLSINEHARQSYREGERMFASPYPLRIMHSQKGLSVPEAFYINLRRHGFTECTPIDVIRVETSSYRDMNLFGVDPVAMLSHGMLEQQQELMLALMKAPYPILVGRSTADYMGFFNGQRLHLSDGKEIGPIKVVSDELVGGPRMLADLAMIRQLRPSAGFDYIACSAMSHEEEARLVKLLPSLLVLDREDTTELEPLTEAFHLNLYAMGLLAFVVGLFIFYQAINLSLTQRQLMAGQLRQLGVSVSQLCYSLVLELLSWVFLGWLGGNLAGMALARRLLPSMAETLSEFYGTNISLSLSWQWQWGAYSFALAVFGVLLASFFPIMRLLRTPARYLSSRLTLARFTNREYAWQAVCGVLLLNLGFVFYHSPQSQPMGFMIIALILIGAGLLMPWFVWWLFHFISNRSRRVKVRWFFNDAAVSLSYRGVAAMAFMLALASNIGMATTVGSFRATTESWLEQRLAADVYIQPPARLERRIADWLNRQDEVQSIWWQLRKELRSSKGIMQVMSTGDSEGEKNAMAIKTAEPDYWQRLHHENSVLVSESLALRMGWELGTDIVLPNLPERHWTVVGIYYDYGNPHGQLTMSHHNWLALWPIGGEVALAVHLKPGKSSKPLISRLSNIFRLQPERVQNNSRIQQQAMGVFDRTFMVTDALGKLTLVIAVFGLFFATTAAEISRQRHVALMRCMGVSAREILCLGVGQLMVIGLISALIALPLGILLSKLLIEVVLKYAFGWTMPMALFPMDYLHIIFSALFALMVAGIWPVWRLTQRSAVTGLRESL</sequence>
<comment type="subcellular location">
    <subcellularLocation>
        <location evidence="1">Cell membrane</location>
        <topology evidence="1">Multi-pass membrane protein</topology>
    </subcellularLocation>
</comment>
<feature type="transmembrane region" description="Helical" evidence="6">
    <location>
        <begin position="20"/>
        <end position="40"/>
    </location>
</feature>
<comment type="caution">
    <text evidence="8">The sequence shown here is derived from an EMBL/GenBank/DDBJ whole genome shotgun (WGS) entry which is preliminary data.</text>
</comment>
<name>A0ABN8DTP0_9VIBR</name>
<dbReference type="EMBL" id="CAKLDI010000001">
    <property type="protein sequence ID" value="CAH0533392.1"/>
    <property type="molecule type" value="Genomic_DNA"/>
</dbReference>
<feature type="transmembrane region" description="Helical" evidence="6">
    <location>
        <begin position="457"/>
        <end position="477"/>
    </location>
</feature>
<protein>
    <recommendedName>
        <fullName evidence="7">ABC3 transporter permease C-terminal domain-containing protein</fullName>
    </recommendedName>
</protein>
<keyword evidence="4 6" id="KW-1133">Transmembrane helix</keyword>
<dbReference type="Proteomes" id="UP000838672">
    <property type="component" value="Unassembled WGS sequence"/>
</dbReference>
<feature type="transmembrane region" description="Helical" evidence="6">
    <location>
        <begin position="238"/>
        <end position="259"/>
    </location>
</feature>
<evidence type="ECO:0000256" key="5">
    <source>
        <dbReference type="ARBA" id="ARBA00023136"/>
    </source>
</evidence>
<feature type="domain" description="ABC3 transporter permease C-terminal" evidence="7">
    <location>
        <begin position="692"/>
        <end position="806"/>
    </location>
</feature>
<evidence type="ECO:0000256" key="1">
    <source>
        <dbReference type="ARBA" id="ARBA00004651"/>
    </source>
</evidence>
<dbReference type="PANTHER" id="PTHR30287">
    <property type="entry name" value="MEMBRANE COMPONENT OF PREDICTED ABC SUPERFAMILY METABOLITE UPTAKE TRANSPORTER"/>
    <property type="match status" value="1"/>
</dbReference>
<evidence type="ECO:0000256" key="3">
    <source>
        <dbReference type="ARBA" id="ARBA00022692"/>
    </source>
</evidence>
<feature type="transmembrane region" description="Helical" evidence="6">
    <location>
        <begin position="341"/>
        <end position="363"/>
    </location>
</feature>
<evidence type="ECO:0000313" key="8">
    <source>
        <dbReference type="EMBL" id="CAH0533392.1"/>
    </source>
</evidence>
<keyword evidence="5 6" id="KW-0472">Membrane</keyword>
<feature type="transmembrane region" description="Helical" evidence="6">
    <location>
        <begin position="384"/>
        <end position="404"/>
    </location>
</feature>
<keyword evidence="9" id="KW-1185">Reference proteome</keyword>
<gene>
    <name evidence="8" type="ORF">VST7929_01258</name>
</gene>
<accession>A0ABN8DTP0</accession>
<feature type="domain" description="ABC3 transporter permease C-terminal" evidence="7">
    <location>
        <begin position="242"/>
        <end position="366"/>
    </location>
</feature>
<feature type="transmembrane region" description="Helical" evidence="6">
    <location>
        <begin position="688"/>
        <end position="708"/>
    </location>
</feature>
<dbReference type="Pfam" id="PF02687">
    <property type="entry name" value="FtsX"/>
    <property type="match status" value="2"/>
</dbReference>
<feature type="transmembrane region" description="Helical" evidence="6">
    <location>
        <begin position="279"/>
        <end position="301"/>
    </location>
</feature>
<proteinExistence type="predicted"/>